<dbReference type="InterPro" id="IPR010273">
    <property type="entry name" value="DUF881"/>
</dbReference>
<comment type="similarity">
    <text evidence="1">Belongs to the UPF0749 family.</text>
</comment>
<proteinExistence type="inferred from homology"/>
<keyword evidence="2" id="KW-0175">Coiled coil</keyword>
<protein>
    <submittedName>
        <fullName evidence="3">DUF881 domain-containing protein</fullName>
    </submittedName>
</protein>
<dbReference type="EMBL" id="CP115965">
    <property type="protein sequence ID" value="WZW98094.1"/>
    <property type="molecule type" value="Genomic_DNA"/>
</dbReference>
<evidence type="ECO:0000256" key="1">
    <source>
        <dbReference type="ARBA" id="ARBA00009108"/>
    </source>
</evidence>
<feature type="coiled-coil region" evidence="2">
    <location>
        <begin position="69"/>
        <end position="96"/>
    </location>
</feature>
<dbReference type="Pfam" id="PF05949">
    <property type="entry name" value="DUF881"/>
    <property type="match status" value="1"/>
</dbReference>
<gene>
    <name evidence="3" type="ORF">PCC79_14540</name>
</gene>
<reference evidence="3 4" key="1">
    <citation type="journal article" date="2023" name="Environ Microbiome">
        <title>A coral-associated actinobacterium mitigates coral bleaching under heat stress.</title>
        <authorList>
            <person name="Li J."/>
            <person name="Zou Y."/>
            <person name="Li Q."/>
            <person name="Zhang J."/>
            <person name="Bourne D.G."/>
            <person name="Lyu Y."/>
            <person name="Liu C."/>
            <person name="Zhang S."/>
        </authorList>
    </citation>
    <scope>NUCLEOTIDE SEQUENCE [LARGE SCALE GENOMIC DNA]</scope>
    <source>
        <strain evidence="3 4">SCSIO 13291</strain>
    </source>
</reference>
<evidence type="ECO:0000256" key="2">
    <source>
        <dbReference type="SAM" id="Coils"/>
    </source>
</evidence>
<evidence type="ECO:0000313" key="4">
    <source>
        <dbReference type="Proteomes" id="UP001434337"/>
    </source>
</evidence>
<sequence>MAGRDTSRTRRARQRLGAARSRFATTASPLRLLTVLACVVAGFMMATGALASRGNDLRPDRTTELSRLVAQEADRADALARDAATLRAEVDELTQANASRAAGPDAAEIGAAAEAAASVAVVGPAVTVTLTDAPASVQPAGVDADLLVVHQQDIQAVANALWAGGAEAMTIQGQRVSSRTGIKCVGNTVVLHGVPYAPPYVITAVGDQAALERALADSAYLDIYRQYVDAYRLGYAVARTPEARLAAYEGPATFDHARVAGR</sequence>
<organism evidence="3 4">
    <name type="scientific">Propioniciclava soli</name>
    <dbReference type="NCBI Taxonomy" id="2775081"/>
    <lineage>
        <taxon>Bacteria</taxon>
        <taxon>Bacillati</taxon>
        <taxon>Actinomycetota</taxon>
        <taxon>Actinomycetes</taxon>
        <taxon>Propionibacteriales</taxon>
        <taxon>Propionibacteriaceae</taxon>
        <taxon>Propioniciclava</taxon>
    </lineage>
</organism>
<name>A0ABZ3C5Q9_9ACTN</name>
<dbReference type="PANTHER" id="PTHR37313">
    <property type="entry name" value="UPF0749 PROTEIN RV1825"/>
    <property type="match status" value="1"/>
</dbReference>
<keyword evidence="4" id="KW-1185">Reference proteome</keyword>
<dbReference type="Proteomes" id="UP001434337">
    <property type="component" value="Chromosome"/>
</dbReference>
<dbReference type="PANTHER" id="PTHR37313:SF4">
    <property type="entry name" value="CONSERVED MEMBRANE PROTEIN-RELATED"/>
    <property type="match status" value="1"/>
</dbReference>
<dbReference type="RefSeq" id="WP_232547371.1">
    <property type="nucleotide sequence ID" value="NZ_CP115965.1"/>
</dbReference>
<accession>A0ABZ3C5Q9</accession>
<dbReference type="Gene3D" id="3.30.70.1880">
    <property type="entry name" value="Protein of unknown function DUF881"/>
    <property type="match status" value="1"/>
</dbReference>
<evidence type="ECO:0000313" key="3">
    <source>
        <dbReference type="EMBL" id="WZW98094.1"/>
    </source>
</evidence>